<evidence type="ECO:0000256" key="10">
    <source>
        <dbReference type="ARBA" id="ARBA00023004"/>
    </source>
</evidence>
<evidence type="ECO:0000313" key="16">
    <source>
        <dbReference type="EMBL" id="SMO58181.1"/>
    </source>
</evidence>
<dbReference type="GO" id="GO:0035485">
    <property type="term" value="F:adenine/guanine mispair binding"/>
    <property type="evidence" value="ECO:0007669"/>
    <property type="project" value="TreeGrafter"/>
</dbReference>
<dbReference type="GO" id="GO:0006284">
    <property type="term" value="P:base-excision repair"/>
    <property type="evidence" value="ECO:0007669"/>
    <property type="project" value="UniProtKB-UniRule"/>
</dbReference>
<comment type="catalytic activity">
    <reaction evidence="1 14">
        <text>Hydrolyzes free adenine bases from 7,8-dihydro-8-oxoguanine:adenine mismatched double-stranded DNA, leaving an apurinic site.</text>
        <dbReference type="EC" id="3.2.2.31"/>
    </reaction>
</comment>
<dbReference type="PANTHER" id="PTHR42944:SF1">
    <property type="entry name" value="ADENINE DNA GLYCOSYLASE"/>
    <property type="match status" value="1"/>
</dbReference>
<accession>A0A521CHG5</accession>
<dbReference type="EMBL" id="FXSZ01000004">
    <property type="protein sequence ID" value="SMO58181.1"/>
    <property type="molecule type" value="Genomic_DNA"/>
</dbReference>
<organism evidence="16 17">
    <name type="scientific">Solitalea koreensis</name>
    <dbReference type="NCBI Taxonomy" id="543615"/>
    <lineage>
        <taxon>Bacteria</taxon>
        <taxon>Pseudomonadati</taxon>
        <taxon>Bacteroidota</taxon>
        <taxon>Sphingobacteriia</taxon>
        <taxon>Sphingobacteriales</taxon>
        <taxon>Sphingobacteriaceae</taxon>
        <taxon>Solitalea</taxon>
    </lineage>
</organism>
<keyword evidence="13 14" id="KW-0326">Glycosidase</keyword>
<reference evidence="16 17" key="1">
    <citation type="submission" date="2017-05" db="EMBL/GenBank/DDBJ databases">
        <authorList>
            <person name="Varghese N."/>
            <person name="Submissions S."/>
        </authorList>
    </citation>
    <scope>NUCLEOTIDE SEQUENCE [LARGE SCALE GENOMIC DNA]</scope>
    <source>
        <strain evidence="16 17">DSM 21342</strain>
    </source>
</reference>
<dbReference type="Pfam" id="PF00730">
    <property type="entry name" value="HhH-GPD"/>
    <property type="match status" value="1"/>
</dbReference>
<proteinExistence type="inferred from homology"/>
<keyword evidence="17" id="KW-1185">Reference proteome</keyword>
<comment type="cofactor">
    <cofactor evidence="14">
        <name>[4Fe-4S] cluster</name>
        <dbReference type="ChEBI" id="CHEBI:49883"/>
    </cofactor>
    <text evidence="14">Binds 1 [4Fe-4S] cluster.</text>
</comment>
<dbReference type="Gene3D" id="1.10.340.30">
    <property type="entry name" value="Hypothetical protein, domain 2"/>
    <property type="match status" value="1"/>
</dbReference>
<dbReference type="InterPro" id="IPR003265">
    <property type="entry name" value="HhH-GPD_domain"/>
</dbReference>
<dbReference type="GO" id="GO:0051539">
    <property type="term" value="F:4 iron, 4 sulfur cluster binding"/>
    <property type="evidence" value="ECO:0007669"/>
    <property type="project" value="UniProtKB-UniRule"/>
</dbReference>
<evidence type="ECO:0000256" key="2">
    <source>
        <dbReference type="ARBA" id="ARBA00002933"/>
    </source>
</evidence>
<dbReference type="AlphaFoldDB" id="A0A521CHG5"/>
<evidence type="ECO:0000256" key="1">
    <source>
        <dbReference type="ARBA" id="ARBA00000843"/>
    </source>
</evidence>
<dbReference type="GO" id="GO:0034039">
    <property type="term" value="F:8-oxo-7,8-dihydroguanine DNA N-glycosylase activity"/>
    <property type="evidence" value="ECO:0007669"/>
    <property type="project" value="TreeGrafter"/>
</dbReference>
<dbReference type="CDD" id="cd00056">
    <property type="entry name" value="ENDO3c"/>
    <property type="match status" value="1"/>
</dbReference>
<evidence type="ECO:0000313" key="17">
    <source>
        <dbReference type="Proteomes" id="UP000315971"/>
    </source>
</evidence>
<dbReference type="InterPro" id="IPR015797">
    <property type="entry name" value="NUDIX_hydrolase-like_dom_sf"/>
</dbReference>
<dbReference type="SUPFAM" id="SSF55811">
    <property type="entry name" value="Nudix"/>
    <property type="match status" value="1"/>
</dbReference>
<evidence type="ECO:0000256" key="12">
    <source>
        <dbReference type="ARBA" id="ARBA00023204"/>
    </source>
</evidence>
<dbReference type="GO" id="GO:0006298">
    <property type="term" value="P:mismatch repair"/>
    <property type="evidence" value="ECO:0007669"/>
    <property type="project" value="TreeGrafter"/>
</dbReference>
<comment type="function">
    <text evidence="2">Adenine glycosylase active on G-A mispairs. MutY also corrects error-prone DNA synthesis past GO lesions which are due to the oxidatively damaged form of guanine: 7,8-dihydro-8-oxoguanine (8-oxo-dGTP).</text>
</comment>
<dbReference type="GO" id="GO:0046872">
    <property type="term" value="F:metal ion binding"/>
    <property type="evidence" value="ECO:0007669"/>
    <property type="project" value="UniProtKB-UniRule"/>
</dbReference>
<dbReference type="InterPro" id="IPR044298">
    <property type="entry name" value="MIG/MutY"/>
</dbReference>
<dbReference type="SMART" id="SM00478">
    <property type="entry name" value="ENDO3c"/>
    <property type="match status" value="1"/>
</dbReference>
<sequence length="347" mass="39869">MFTETVQIWYNKYKRDLPWRHSSDPYIIWLSEIILQQTRVDQGLPYFYRFTEQFGNITEFASASEDEILKLWQGLGYYSRARNMHTTAKTVVEKFKGRFPSAYSDLLGLKGIGQYTAAAISSFAAGEAHAVVDGNVYRLLSRYFGIETPIDSTIGKKQFTELAYELLDSQNPGLYNQAVMEFGARQCKPVSPDCSICPLAQNCIALKNNNVASLPVKAKKVKIKERFFNYLVMRSGANICLNKRVQKDIWQNLHDFPMIETPSRILADELNKLPELARLTGVKNVKVATVSEEFKHILSHQLIFARFWVLESEKYILPTDGTSFWANEMDIQSYAFPKLVDIYLKKY</sequence>
<gene>
    <name evidence="16" type="ORF">SAMN06265350_10424</name>
</gene>
<evidence type="ECO:0000256" key="6">
    <source>
        <dbReference type="ARBA" id="ARBA00022485"/>
    </source>
</evidence>
<dbReference type="RefSeq" id="WP_246085444.1">
    <property type="nucleotide sequence ID" value="NZ_FXSZ01000004.1"/>
</dbReference>
<evidence type="ECO:0000256" key="3">
    <source>
        <dbReference type="ARBA" id="ARBA00008343"/>
    </source>
</evidence>
<feature type="domain" description="HhH-GPD" evidence="15">
    <location>
        <begin position="34"/>
        <end position="185"/>
    </location>
</feature>
<dbReference type="Proteomes" id="UP000315971">
    <property type="component" value="Unassembled WGS sequence"/>
</dbReference>
<dbReference type="InterPro" id="IPR011257">
    <property type="entry name" value="DNA_glycosylase"/>
</dbReference>
<evidence type="ECO:0000256" key="5">
    <source>
        <dbReference type="ARBA" id="ARBA00022023"/>
    </source>
</evidence>
<evidence type="ECO:0000259" key="15">
    <source>
        <dbReference type="SMART" id="SM00478"/>
    </source>
</evidence>
<dbReference type="SUPFAM" id="SSF48150">
    <property type="entry name" value="DNA-glycosylase"/>
    <property type="match status" value="1"/>
</dbReference>
<evidence type="ECO:0000256" key="4">
    <source>
        <dbReference type="ARBA" id="ARBA00012045"/>
    </source>
</evidence>
<dbReference type="GO" id="GO:0032357">
    <property type="term" value="F:oxidized purine DNA binding"/>
    <property type="evidence" value="ECO:0007669"/>
    <property type="project" value="TreeGrafter"/>
</dbReference>
<dbReference type="CDD" id="cd03431">
    <property type="entry name" value="NUDIX_DNA_Glycosylase_C-MutY"/>
    <property type="match status" value="1"/>
</dbReference>
<evidence type="ECO:0000256" key="11">
    <source>
        <dbReference type="ARBA" id="ARBA00023014"/>
    </source>
</evidence>
<keyword evidence="11" id="KW-0411">Iron-sulfur</keyword>
<keyword evidence="12" id="KW-0234">DNA repair</keyword>
<dbReference type="GO" id="GO:0000701">
    <property type="term" value="F:purine-specific mismatch base pair DNA N-glycosylase activity"/>
    <property type="evidence" value="ECO:0007669"/>
    <property type="project" value="UniProtKB-EC"/>
</dbReference>
<protein>
    <recommendedName>
        <fullName evidence="5 14">Adenine DNA glycosylase</fullName>
        <ecNumber evidence="4 14">3.2.2.31</ecNumber>
    </recommendedName>
</protein>
<dbReference type="NCBIfam" id="TIGR01084">
    <property type="entry name" value="mutY"/>
    <property type="match status" value="1"/>
</dbReference>
<dbReference type="PANTHER" id="PTHR42944">
    <property type="entry name" value="ADENINE DNA GLYCOSYLASE"/>
    <property type="match status" value="1"/>
</dbReference>
<dbReference type="Gene3D" id="3.90.79.10">
    <property type="entry name" value="Nucleoside Triphosphate Pyrophosphohydrolase"/>
    <property type="match status" value="1"/>
</dbReference>
<evidence type="ECO:0000256" key="14">
    <source>
        <dbReference type="RuleBase" id="RU365096"/>
    </source>
</evidence>
<evidence type="ECO:0000256" key="7">
    <source>
        <dbReference type="ARBA" id="ARBA00022723"/>
    </source>
</evidence>
<comment type="similarity">
    <text evidence="3 14">Belongs to the Nth/MutY family.</text>
</comment>
<evidence type="ECO:0000256" key="13">
    <source>
        <dbReference type="ARBA" id="ARBA00023295"/>
    </source>
</evidence>
<keyword evidence="7" id="KW-0479">Metal-binding</keyword>
<dbReference type="Gene3D" id="1.10.1670.10">
    <property type="entry name" value="Helix-hairpin-Helix base-excision DNA repair enzymes (C-terminal)"/>
    <property type="match status" value="1"/>
</dbReference>
<dbReference type="Pfam" id="PF14815">
    <property type="entry name" value="NUDIX_4"/>
    <property type="match status" value="1"/>
</dbReference>
<keyword evidence="8 14" id="KW-0227">DNA damage</keyword>
<keyword evidence="10 14" id="KW-0408">Iron</keyword>
<dbReference type="EC" id="3.2.2.31" evidence="4 14"/>
<evidence type="ECO:0000256" key="9">
    <source>
        <dbReference type="ARBA" id="ARBA00022801"/>
    </source>
</evidence>
<keyword evidence="6" id="KW-0004">4Fe-4S</keyword>
<dbReference type="InterPro" id="IPR023170">
    <property type="entry name" value="HhH_base_excis_C"/>
</dbReference>
<evidence type="ECO:0000256" key="8">
    <source>
        <dbReference type="ARBA" id="ARBA00022763"/>
    </source>
</evidence>
<dbReference type="InterPro" id="IPR029119">
    <property type="entry name" value="MutY_C"/>
</dbReference>
<dbReference type="InterPro" id="IPR005760">
    <property type="entry name" value="A/G_AdeGlyc_MutY"/>
</dbReference>
<keyword evidence="9" id="KW-0378">Hydrolase</keyword>
<name>A0A521CHG5_9SPHI</name>